<name>A0A383DDU3_9ZZZZ</name>
<proteinExistence type="predicted"/>
<protein>
    <submittedName>
        <fullName evidence="1">Uncharacterized protein</fullName>
    </submittedName>
</protein>
<feature type="non-terminal residue" evidence="1">
    <location>
        <position position="58"/>
    </location>
</feature>
<accession>A0A383DDU3</accession>
<dbReference type="AlphaFoldDB" id="A0A383DDU3"/>
<reference evidence="1" key="1">
    <citation type="submission" date="2018-05" db="EMBL/GenBank/DDBJ databases">
        <authorList>
            <person name="Lanie J.A."/>
            <person name="Ng W.-L."/>
            <person name="Kazmierczak K.M."/>
            <person name="Andrzejewski T.M."/>
            <person name="Davidsen T.M."/>
            <person name="Wayne K.J."/>
            <person name="Tettelin H."/>
            <person name="Glass J.I."/>
            <person name="Rusch D."/>
            <person name="Podicherti R."/>
            <person name="Tsui H.-C.T."/>
            <person name="Winkler M.E."/>
        </authorList>
    </citation>
    <scope>NUCLEOTIDE SEQUENCE</scope>
</reference>
<sequence>MALLCFYVCVGVVVATPTEDPYAEVNASWERFGAVYSRIIDNYYADLNQEEIMGAAIE</sequence>
<gene>
    <name evidence="1" type="ORF">METZ01_LOCUS495530</name>
</gene>
<dbReference type="EMBL" id="UINC01216508">
    <property type="protein sequence ID" value="SVE42676.1"/>
    <property type="molecule type" value="Genomic_DNA"/>
</dbReference>
<evidence type="ECO:0000313" key="1">
    <source>
        <dbReference type="EMBL" id="SVE42676.1"/>
    </source>
</evidence>
<organism evidence="1">
    <name type="scientific">marine metagenome</name>
    <dbReference type="NCBI Taxonomy" id="408172"/>
    <lineage>
        <taxon>unclassified sequences</taxon>
        <taxon>metagenomes</taxon>
        <taxon>ecological metagenomes</taxon>
    </lineage>
</organism>